<proteinExistence type="predicted"/>
<sequence length="568" mass="62464">MPITNFRAAAVLTLVAVTLGYLLRTRAPVILAILESALVVVIYRLTWHPLAGYPGPWLAAATDWYSVYYCLRGDRHLDFYRLHEQYGPAVRFGPNRVSFRSARALTEIYGSRANTQKSAVYRAFSHFFTVPASLTTIDRKSHVLKRRLTSRALSGRAVQDLEELILQSVRLLCRTLTQTQETRGDPDPDSPNSAWGPPHDLTTTLRCLLSDVMGDVTFSRHWSLQTSPRNRPILSLMAQGTRGINVAGHMPMLLRTRLERWCAPALHRGVRRFYALSAAQAEWRAALLDARDPETGAGYSARDLVAEAGILIIAGTDTTATALTATLFYLLHDSCEAYRRAQAEVRAAFADLEAIRIGPALAGCTFLYACVDEALRLSPPVGSVLPREVLPGGLTVSVDVNDDEGGGGGGGEGEKRYFVPAGTDVGVPVYALHHDARYWRDPHAFRPERWLTVAEDKKKDGSSGFTAYAPFGAGGTSCVGRYLAYQEIGIILARLLWLLDIRLAPGLNDRREQKDTTAAATATAAGPDSRTWGRHRAGEFQTRDVFTSAHEGPWVQFRPRDAAADTMA</sequence>
<name>A0ACD1GYD3_9EURO</name>
<gene>
    <name evidence="1" type="ORF">BO66DRAFT_460405</name>
</gene>
<evidence type="ECO:0000313" key="2">
    <source>
        <dbReference type="Proteomes" id="UP000249661"/>
    </source>
</evidence>
<keyword evidence="2" id="KW-1185">Reference proteome</keyword>
<reference evidence="1" key="1">
    <citation type="submission" date="2018-02" db="EMBL/GenBank/DDBJ databases">
        <title>The genomes of Aspergillus section Nigri reveals drivers in fungal speciation.</title>
        <authorList>
            <consortium name="DOE Joint Genome Institute"/>
            <person name="Vesth T.C."/>
            <person name="Nybo J."/>
            <person name="Theobald S."/>
            <person name="Brandl J."/>
            <person name="Frisvad J.C."/>
            <person name="Nielsen K.F."/>
            <person name="Lyhne E.K."/>
            <person name="Kogle M.E."/>
            <person name="Kuo A."/>
            <person name="Riley R."/>
            <person name="Clum A."/>
            <person name="Nolan M."/>
            <person name="Lipzen A."/>
            <person name="Salamov A."/>
            <person name="Henrissat B."/>
            <person name="Wiebenga A."/>
            <person name="De vries R.P."/>
            <person name="Grigoriev I.V."/>
            <person name="Mortensen U.H."/>
            <person name="Andersen M.R."/>
            <person name="Baker S.E."/>
        </authorList>
    </citation>
    <scope>NUCLEOTIDE SEQUENCE</scope>
    <source>
        <strain evidence="1">CBS 121060</strain>
    </source>
</reference>
<dbReference type="Proteomes" id="UP000249661">
    <property type="component" value="Unassembled WGS sequence"/>
</dbReference>
<accession>A0ACD1GYD3</accession>
<dbReference type="EMBL" id="KZ824984">
    <property type="protein sequence ID" value="RAH66282.1"/>
    <property type="molecule type" value="Genomic_DNA"/>
</dbReference>
<organism evidence="1 2">
    <name type="scientific">Aspergillus aculeatinus CBS 121060</name>
    <dbReference type="NCBI Taxonomy" id="1448322"/>
    <lineage>
        <taxon>Eukaryota</taxon>
        <taxon>Fungi</taxon>
        <taxon>Dikarya</taxon>
        <taxon>Ascomycota</taxon>
        <taxon>Pezizomycotina</taxon>
        <taxon>Eurotiomycetes</taxon>
        <taxon>Eurotiomycetidae</taxon>
        <taxon>Eurotiales</taxon>
        <taxon>Aspergillaceae</taxon>
        <taxon>Aspergillus</taxon>
        <taxon>Aspergillus subgen. Circumdati</taxon>
    </lineage>
</organism>
<protein>
    <submittedName>
        <fullName evidence="1">Benzoate 4-monooxygenase cytochrome-like protein P450</fullName>
    </submittedName>
</protein>
<evidence type="ECO:0000313" key="1">
    <source>
        <dbReference type="EMBL" id="RAH66282.1"/>
    </source>
</evidence>